<keyword evidence="1" id="KW-0732">Signal</keyword>
<evidence type="ECO:0000313" key="3">
    <source>
        <dbReference type="Proteomes" id="UP000019374"/>
    </source>
</evidence>
<dbReference type="OrthoDB" id="4927175at2759"/>
<name>T5A912_OPHSC</name>
<sequence length="366" mass="39498">MKLSVTLVAILAGLSTASLQPRQEQSLRVFGRNQEAQALAQRDIRPNKRIPLGKRGLFGESKPKLVGYGRLQDDSLAMFFQDKDGGYHIKSLAGTEWEVDPKTYQVKYKGSTQMIKKMDQETGKVVKKIALEDHRIEPDGTTVVRLSKNKAHDALAFGEKKGKLSEKPFPPEKLPLPKPPKELCRRDGLTCSGGKTALKEKAAGKRFRALAEKTGLKELVTRKTKPVTFGRIGKSLSRAGTASLGYSTKLLGAAGAAVGAGAWVKSVVDVFSQESTTAERVAATTALLPLVGCVTQLVADKERGENKLISGVDAGFCLVADVLLVIPGGQAAGVALHLARALFRMLAKLLAPEAAPDMEKTYFQYK</sequence>
<organism evidence="2 3">
    <name type="scientific">Ophiocordyceps sinensis (strain Co18 / CGMCC 3.14243)</name>
    <name type="common">Yarsagumba caterpillar fungus</name>
    <name type="synonym">Hirsutella sinensis</name>
    <dbReference type="NCBI Taxonomy" id="911162"/>
    <lineage>
        <taxon>Eukaryota</taxon>
        <taxon>Fungi</taxon>
        <taxon>Dikarya</taxon>
        <taxon>Ascomycota</taxon>
        <taxon>Pezizomycotina</taxon>
        <taxon>Sordariomycetes</taxon>
        <taxon>Hypocreomycetidae</taxon>
        <taxon>Hypocreales</taxon>
        <taxon>Ophiocordycipitaceae</taxon>
        <taxon>Ophiocordyceps</taxon>
    </lineage>
</organism>
<evidence type="ECO:0000313" key="2">
    <source>
        <dbReference type="EMBL" id="EQK98292.1"/>
    </source>
</evidence>
<evidence type="ECO:0000256" key="1">
    <source>
        <dbReference type="SAM" id="SignalP"/>
    </source>
</evidence>
<dbReference type="AlphaFoldDB" id="T5A912"/>
<dbReference type="Proteomes" id="UP000019374">
    <property type="component" value="Unassembled WGS sequence"/>
</dbReference>
<protein>
    <submittedName>
        <fullName evidence="2">Uncharacterized protein</fullName>
    </submittedName>
</protein>
<accession>T5A912</accession>
<proteinExistence type="predicted"/>
<feature type="signal peptide" evidence="1">
    <location>
        <begin position="1"/>
        <end position="17"/>
    </location>
</feature>
<reference evidence="2 3" key="1">
    <citation type="journal article" date="2013" name="Chin. Sci. Bull.">
        <title>Genome survey uncovers the secrets of sex and lifestyle in caterpillar fungus.</title>
        <authorList>
            <person name="Hu X."/>
            <person name="Zhang Y."/>
            <person name="Xiao G."/>
            <person name="Zheng P."/>
            <person name="Xia Y."/>
            <person name="Zhang X."/>
            <person name="St Leger R.J."/>
            <person name="Liu X."/>
            <person name="Wang C."/>
        </authorList>
    </citation>
    <scope>NUCLEOTIDE SEQUENCE [LARGE SCALE GENOMIC DNA]</scope>
    <source>
        <strain evidence="3">Co18 / CGMCC 3.14243</strain>
        <tissue evidence="2">Fruit-body</tissue>
    </source>
</reference>
<dbReference type="EMBL" id="KE655021">
    <property type="protein sequence ID" value="EQK98292.1"/>
    <property type="molecule type" value="Genomic_DNA"/>
</dbReference>
<gene>
    <name evidence="2" type="ORF">OCS_05996</name>
</gene>
<dbReference type="HOGENOM" id="CLU_756705_0_0_1"/>
<feature type="chain" id="PRO_5004596725" evidence="1">
    <location>
        <begin position="18"/>
        <end position="366"/>
    </location>
</feature>